<feature type="transmembrane region" description="Helical" evidence="2">
    <location>
        <begin position="148"/>
        <end position="170"/>
    </location>
</feature>
<gene>
    <name evidence="3" type="ORF">ARMSODRAFT_1089174</name>
</gene>
<feature type="transmembrane region" description="Helical" evidence="2">
    <location>
        <begin position="115"/>
        <end position="136"/>
    </location>
</feature>
<feature type="transmembrane region" description="Helical" evidence="2">
    <location>
        <begin position="67"/>
        <end position="85"/>
    </location>
</feature>
<reference evidence="4" key="1">
    <citation type="journal article" date="2017" name="Nat. Ecol. Evol.">
        <title>Genome expansion and lineage-specific genetic innovations in the forest pathogenic fungi Armillaria.</title>
        <authorList>
            <person name="Sipos G."/>
            <person name="Prasanna A.N."/>
            <person name="Walter M.C."/>
            <person name="O'Connor E."/>
            <person name="Balint B."/>
            <person name="Krizsan K."/>
            <person name="Kiss B."/>
            <person name="Hess J."/>
            <person name="Varga T."/>
            <person name="Slot J."/>
            <person name="Riley R."/>
            <person name="Boka B."/>
            <person name="Rigling D."/>
            <person name="Barry K."/>
            <person name="Lee J."/>
            <person name="Mihaltcheva S."/>
            <person name="LaButti K."/>
            <person name="Lipzen A."/>
            <person name="Waldron R."/>
            <person name="Moloney N.M."/>
            <person name="Sperisen C."/>
            <person name="Kredics L."/>
            <person name="Vagvoelgyi C."/>
            <person name="Patrignani A."/>
            <person name="Fitzpatrick D."/>
            <person name="Nagy I."/>
            <person name="Doyle S."/>
            <person name="Anderson J.B."/>
            <person name="Grigoriev I.V."/>
            <person name="Gueldener U."/>
            <person name="Muensterkoetter M."/>
            <person name="Nagy L.G."/>
        </authorList>
    </citation>
    <scope>NUCLEOTIDE SEQUENCE [LARGE SCALE GENOMIC DNA]</scope>
    <source>
        <strain evidence="4">28-4</strain>
    </source>
</reference>
<dbReference type="AlphaFoldDB" id="A0A2H3B8S6"/>
<keyword evidence="2" id="KW-0472">Membrane</keyword>
<evidence type="ECO:0000256" key="2">
    <source>
        <dbReference type="SAM" id="Phobius"/>
    </source>
</evidence>
<dbReference type="STRING" id="1076256.A0A2H3B8S6"/>
<accession>A0A2H3B8S6</accession>
<feature type="compositionally biased region" description="Polar residues" evidence="1">
    <location>
        <begin position="320"/>
        <end position="329"/>
    </location>
</feature>
<dbReference type="EMBL" id="KZ293466">
    <property type="protein sequence ID" value="PBK62448.1"/>
    <property type="molecule type" value="Genomic_DNA"/>
</dbReference>
<dbReference type="Proteomes" id="UP000218334">
    <property type="component" value="Unassembled WGS sequence"/>
</dbReference>
<feature type="transmembrane region" description="Helical" evidence="2">
    <location>
        <begin position="33"/>
        <end position="55"/>
    </location>
</feature>
<feature type="transmembrane region" description="Helical" evidence="2">
    <location>
        <begin position="190"/>
        <end position="213"/>
    </location>
</feature>
<keyword evidence="2" id="KW-1133">Transmembrane helix</keyword>
<evidence type="ECO:0000313" key="3">
    <source>
        <dbReference type="EMBL" id="PBK62448.1"/>
    </source>
</evidence>
<keyword evidence="2" id="KW-0812">Transmembrane</keyword>
<keyword evidence="4" id="KW-1185">Reference proteome</keyword>
<evidence type="ECO:0000256" key="1">
    <source>
        <dbReference type="SAM" id="MobiDB-lite"/>
    </source>
</evidence>
<name>A0A2H3B8S6_9AGAR</name>
<sequence>MIARTYPVTDIPELTDSQIKDIFLNLDMQFNQAMLSAGAHGIYTGVVAVTLWAVASRNSIQSPGRPHFLIFVILLLYIFQTFSLYEAWATEIAYTTLPNGKNFWTMFEYTPGTPIFLALGIDAILSTILADATLIWRCWIVWGRSWRIVLVPIACTTLATGTGIVAYKSIFAGPAKINSPQTGLFFDNVVNWAVLYSSLILTTLLWCTILIIYRIWRVGGATGRIHVYQRVIEMLVESASLYSAVLVVLVVLEARNEEAAGYIEEVTIAMRGIIPTILVGRVAAGHARPDDSWNENATTSSLRFRSHSSSQSVSLGMNAESESGRSSRITPDLENALDSLDDSARR</sequence>
<feature type="compositionally biased region" description="Low complexity" evidence="1">
    <location>
        <begin position="300"/>
        <end position="314"/>
    </location>
</feature>
<protein>
    <recommendedName>
        <fullName evidence="5">Family A G protein-coupled receptor-like protein</fullName>
    </recommendedName>
</protein>
<evidence type="ECO:0000313" key="4">
    <source>
        <dbReference type="Proteomes" id="UP000218334"/>
    </source>
</evidence>
<proteinExistence type="predicted"/>
<feature type="region of interest" description="Disordered" evidence="1">
    <location>
        <begin position="287"/>
        <end position="346"/>
    </location>
</feature>
<organism evidence="3 4">
    <name type="scientific">Armillaria solidipes</name>
    <dbReference type="NCBI Taxonomy" id="1076256"/>
    <lineage>
        <taxon>Eukaryota</taxon>
        <taxon>Fungi</taxon>
        <taxon>Dikarya</taxon>
        <taxon>Basidiomycota</taxon>
        <taxon>Agaricomycotina</taxon>
        <taxon>Agaricomycetes</taxon>
        <taxon>Agaricomycetidae</taxon>
        <taxon>Agaricales</taxon>
        <taxon>Marasmiineae</taxon>
        <taxon>Physalacriaceae</taxon>
        <taxon>Armillaria</taxon>
    </lineage>
</organism>
<evidence type="ECO:0008006" key="5">
    <source>
        <dbReference type="Google" id="ProtNLM"/>
    </source>
</evidence>